<evidence type="ECO:0000256" key="1">
    <source>
        <dbReference type="SAM" id="MobiDB-lite"/>
    </source>
</evidence>
<evidence type="ECO:0000313" key="2">
    <source>
        <dbReference type="EMBL" id="KPC65341.1"/>
    </source>
</evidence>
<dbReference type="PATRIC" id="fig|66876.3.peg.1771"/>
<dbReference type="EMBL" id="LGKG01000046">
    <property type="protein sequence ID" value="KPC65341.1"/>
    <property type="molecule type" value="Genomic_DNA"/>
</dbReference>
<keyword evidence="2" id="KW-0648">Protein biosynthesis</keyword>
<name>A0A0N0H2F4_9ACTN</name>
<organism evidence="2 3">
    <name type="scientific">Streptomyces chattanoogensis</name>
    <dbReference type="NCBI Taxonomy" id="66876"/>
    <lineage>
        <taxon>Bacteria</taxon>
        <taxon>Bacillati</taxon>
        <taxon>Actinomycetota</taxon>
        <taxon>Actinomycetes</taxon>
        <taxon>Kitasatosporales</taxon>
        <taxon>Streptomycetaceae</taxon>
        <taxon>Streptomyces</taxon>
    </lineage>
</organism>
<proteinExistence type="predicted"/>
<accession>A0A0N0H2F4</accession>
<keyword evidence="3" id="KW-1185">Reference proteome</keyword>
<sequence length="483" mass="53745">MTAPLDGLAVNPAVPTDLLLRLLGPEYESVWHALAALRASFPEEVTAAIVRHPHRRVRRALARNPFVDPEVRGLLVDDPDWFVRLCLAGRPDRTRPVRPLPDWVIDRMLTTYDNECLQELVFSRQIPYRVQRTYCRHPLASVRQMATHTWTLLSAGERTALLKDPHPEVRASAERMQETDDAEAMERRLGPLPVPHHHGTALILVNYRLSRTIVDWLLSDPHPDNPWVLAHNYSTPPDVVAGLVTHADPKVRLELARRSDLAPELVRALARDDAPQVRTAISLRPGLSEDERAAIDYTVDADENFGPYEHHAHPAPDPAASAVYARSRHPLLRRRAAQDPALPAALVALLARDDDPGVRMLLAHNHPAPPPELLLRSYLEHRGKARDLLIEHPRFPVAGLGPRFADADAAGERRLAVLDPGLAPATADRLTRDPNTTVRAGAARHPHLPHERLLALLADEELGEHAAANPALPVTVMRGLLRQ</sequence>
<dbReference type="GO" id="GO:0003743">
    <property type="term" value="F:translation initiation factor activity"/>
    <property type="evidence" value="ECO:0007669"/>
    <property type="project" value="UniProtKB-KW"/>
</dbReference>
<dbReference type="AlphaFoldDB" id="A0A0N0H2F4"/>
<feature type="region of interest" description="Disordered" evidence="1">
    <location>
        <begin position="425"/>
        <end position="445"/>
    </location>
</feature>
<dbReference type="InterPro" id="IPR011989">
    <property type="entry name" value="ARM-like"/>
</dbReference>
<dbReference type="Proteomes" id="UP000037982">
    <property type="component" value="Unassembled WGS sequence"/>
</dbReference>
<dbReference type="Pfam" id="PF01816">
    <property type="entry name" value="LRV"/>
    <property type="match status" value="1"/>
</dbReference>
<keyword evidence="2" id="KW-0396">Initiation factor</keyword>
<gene>
    <name evidence="2" type="ORF">ADL29_08080</name>
</gene>
<evidence type="ECO:0000313" key="3">
    <source>
        <dbReference type="Proteomes" id="UP000037982"/>
    </source>
</evidence>
<dbReference type="InterPro" id="IPR004830">
    <property type="entry name" value="LRR_variant"/>
</dbReference>
<comment type="caution">
    <text evidence="2">The sequence shown here is derived from an EMBL/GenBank/DDBJ whole genome shotgun (WGS) entry which is preliminary data.</text>
</comment>
<protein>
    <submittedName>
        <fullName evidence="2">Translation initiation factor 2</fullName>
    </submittedName>
</protein>
<reference evidence="3" key="1">
    <citation type="submission" date="2015-07" db="EMBL/GenBank/DDBJ databases">
        <authorList>
            <person name="Ju K.-S."/>
            <person name="Doroghazi J.R."/>
            <person name="Metcalf W.W."/>
        </authorList>
    </citation>
    <scope>NUCLEOTIDE SEQUENCE [LARGE SCALE GENOMIC DNA]</scope>
    <source>
        <strain evidence="3">NRRL ISP-5002</strain>
    </source>
</reference>
<dbReference type="Gene3D" id="1.25.10.10">
    <property type="entry name" value="Leucine-rich Repeat Variant"/>
    <property type="match status" value="3"/>
</dbReference>